<dbReference type="EMBL" id="CP030840">
    <property type="protein sequence ID" value="AXC12557.1"/>
    <property type="molecule type" value="Genomic_DNA"/>
</dbReference>
<evidence type="ECO:0000313" key="1">
    <source>
        <dbReference type="EMBL" id="AXC12557.1"/>
    </source>
</evidence>
<dbReference type="Proteomes" id="UP000253606">
    <property type="component" value="Chromosome"/>
</dbReference>
<proteinExistence type="predicted"/>
<organism evidence="1 2">
    <name type="scientific">Acidisarcina polymorpha</name>
    <dbReference type="NCBI Taxonomy" id="2211140"/>
    <lineage>
        <taxon>Bacteria</taxon>
        <taxon>Pseudomonadati</taxon>
        <taxon>Acidobacteriota</taxon>
        <taxon>Terriglobia</taxon>
        <taxon>Terriglobales</taxon>
        <taxon>Acidobacteriaceae</taxon>
        <taxon>Acidisarcina</taxon>
    </lineage>
</organism>
<protein>
    <submittedName>
        <fullName evidence="1">Uncharacterized protein</fullName>
    </submittedName>
</protein>
<accession>A0A2Z5G1E1</accession>
<gene>
    <name evidence="1" type="ORF">ACPOL_3264</name>
</gene>
<dbReference type="KEGG" id="abas:ACPOL_3264"/>
<keyword evidence="2" id="KW-1185">Reference proteome</keyword>
<dbReference type="AlphaFoldDB" id="A0A2Z5G1E1"/>
<reference evidence="1 2" key="1">
    <citation type="journal article" date="2018" name="Front. Microbiol.">
        <title>Hydrolytic Capabilities as a Key to Environmental Success: Chitinolytic and Cellulolytic Acidobacteria From Acidic Sub-arctic Soils and Boreal Peatlands.</title>
        <authorList>
            <person name="Belova S.E."/>
            <person name="Ravin N.V."/>
            <person name="Pankratov T.A."/>
            <person name="Rakitin A.L."/>
            <person name="Ivanova A.A."/>
            <person name="Beletsky A.V."/>
            <person name="Mardanov A.V."/>
            <person name="Sinninghe Damste J.S."/>
            <person name="Dedysh S.N."/>
        </authorList>
    </citation>
    <scope>NUCLEOTIDE SEQUENCE [LARGE SCALE GENOMIC DNA]</scope>
    <source>
        <strain evidence="1 2">SBC82</strain>
    </source>
</reference>
<name>A0A2Z5G1E1_9BACT</name>
<sequence>MQIPSELFLLWLFGFPQGLSSGGLIVPAREALSLFHDSPISA</sequence>
<evidence type="ECO:0000313" key="2">
    <source>
        <dbReference type="Proteomes" id="UP000253606"/>
    </source>
</evidence>